<dbReference type="PANTHER" id="PTHR23504">
    <property type="entry name" value="MAJOR FACILITATOR SUPERFAMILY DOMAIN-CONTAINING PROTEIN 10"/>
    <property type="match status" value="1"/>
</dbReference>
<dbReference type="PANTHER" id="PTHR23504:SF31">
    <property type="entry name" value="MAJOR FACILITATOR SUPERFAMILY DOMAIN-CONTAINING PROTEIN 10"/>
    <property type="match status" value="1"/>
</dbReference>
<feature type="transmembrane region" description="Helical" evidence="6">
    <location>
        <begin position="219"/>
        <end position="239"/>
    </location>
</feature>
<dbReference type="SUPFAM" id="SSF103473">
    <property type="entry name" value="MFS general substrate transporter"/>
    <property type="match status" value="1"/>
</dbReference>
<evidence type="ECO:0000313" key="10">
    <source>
        <dbReference type="WBParaSite" id="DME_0000023601-mRNA-1"/>
    </source>
</evidence>
<gene>
    <name evidence="7" type="ORF">DME_LOCUS4596</name>
</gene>
<evidence type="ECO:0000313" key="8">
    <source>
        <dbReference type="Proteomes" id="UP000038040"/>
    </source>
</evidence>
<evidence type="ECO:0000256" key="3">
    <source>
        <dbReference type="ARBA" id="ARBA00022692"/>
    </source>
</evidence>
<feature type="transmembrane region" description="Helical" evidence="6">
    <location>
        <begin position="323"/>
        <end position="343"/>
    </location>
</feature>
<feature type="transmembrane region" description="Helical" evidence="6">
    <location>
        <begin position="72"/>
        <end position="96"/>
    </location>
</feature>
<evidence type="ECO:0000256" key="4">
    <source>
        <dbReference type="ARBA" id="ARBA00022989"/>
    </source>
</evidence>
<reference evidence="10" key="1">
    <citation type="submission" date="2017-02" db="UniProtKB">
        <authorList>
            <consortium name="WormBaseParasite"/>
        </authorList>
    </citation>
    <scope>IDENTIFICATION</scope>
</reference>
<feature type="transmembrane region" description="Helical" evidence="6">
    <location>
        <begin position="152"/>
        <end position="173"/>
    </location>
</feature>
<evidence type="ECO:0000256" key="1">
    <source>
        <dbReference type="ARBA" id="ARBA00004141"/>
    </source>
</evidence>
<keyword evidence="4 6" id="KW-1133">Transmembrane helix</keyword>
<protein>
    <submittedName>
        <fullName evidence="10">MFS domain-containing protein</fullName>
    </submittedName>
</protein>
<feature type="transmembrane region" description="Helical" evidence="6">
    <location>
        <begin position="375"/>
        <end position="399"/>
    </location>
</feature>
<dbReference type="WBParaSite" id="DME_0000023601-mRNA-1">
    <property type="protein sequence ID" value="DME_0000023601-mRNA-1"/>
    <property type="gene ID" value="DME_0000023601"/>
</dbReference>
<evidence type="ECO:0000313" key="9">
    <source>
        <dbReference type="Proteomes" id="UP000274756"/>
    </source>
</evidence>
<keyword evidence="3 6" id="KW-0812">Transmembrane</keyword>
<keyword evidence="2" id="KW-0813">Transport</keyword>
<dbReference type="OrthoDB" id="196650at2759"/>
<dbReference type="EMBL" id="UYYG01001150">
    <property type="protein sequence ID" value="VDN54623.1"/>
    <property type="molecule type" value="Genomic_DNA"/>
</dbReference>
<name>A0A0N4U0Y8_DRAME</name>
<dbReference type="GO" id="GO:0031526">
    <property type="term" value="C:brush border membrane"/>
    <property type="evidence" value="ECO:0007669"/>
    <property type="project" value="TreeGrafter"/>
</dbReference>
<feature type="transmembrane region" description="Helical" evidence="6">
    <location>
        <begin position="179"/>
        <end position="198"/>
    </location>
</feature>
<comment type="subcellular location">
    <subcellularLocation>
        <location evidence="1">Membrane</location>
        <topology evidence="1">Multi-pass membrane protein</topology>
    </subcellularLocation>
</comment>
<dbReference type="GO" id="GO:0022857">
    <property type="term" value="F:transmembrane transporter activity"/>
    <property type="evidence" value="ECO:0007669"/>
    <property type="project" value="InterPro"/>
</dbReference>
<feature type="transmembrane region" description="Helical" evidence="6">
    <location>
        <begin position="251"/>
        <end position="272"/>
    </location>
</feature>
<feature type="transmembrane region" description="Helical" evidence="6">
    <location>
        <begin position="7"/>
        <end position="30"/>
    </location>
</feature>
<evidence type="ECO:0000256" key="5">
    <source>
        <dbReference type="ARBA" id="ARBA00023136"/>
    </source>
</evidence>
<sequence>MAINKRLTVIILISSLILDIIAFSCILPLFPTLIDFYGSNERRDWLYNSLEKWASLFQKLIGIPMITNYNNVIFGGLLGSLFCLLQFLSSPILGAFSDVYGRKSIMVMWAQARTFSIFVLSRIIAGLSKASTSISLAIIADIYPENTVGKGMALIGVAFSVGFILGPMLGAYFSSTSPPAQIAIYITIIELFLVIFLMSETLESSKRRSEKVDLRRNCLLYINPFALFNFHAVSTATTSTNLAKMRSYGRFYFFYMFQHSGLEFTLSFFTHVQFGYNRCGILRRLSNEKQLQTALISIALLVPAYLIIAFGTTSLVFYIGLSIYALASAVVVPATTSSVSLLASDNTKGVTLGVFRCLGALARSLGPLFSSSSKFFWLMGPTICYVFGGFMFIISYWMLSQLIRDKTKAKAER</sequence>
<evidence type="ECO:0000313" key="7">
    <source>
        <dbReference type="EMBL" id="VDN54623.1"/>
    </source>
</evidence>
<dbReference type="Proteomes" id="UP000274756">
    <property type="component" value="Unassembled WGS sequence"/>
</dbReference>
<dbReference type="STRING" id="318479.A0A0N4U0Y8"/>
<accession>A0A0N4U0Y8</accession>
<dbReference type="Pfam" id="PF07690">
    <property type="entry name" value="MFS_1"/>
    <property type="match status" value="1"/>
</dbReference>
<dbReference type="InterPro" id="IPR011701">
    <property type="entry name" value="MFS"/>
</dbReference>
<dbReference type="AlphaFoldDB" id="A0A0N4U0Y8"/>
<evidence type="ECO:0000256" key="2">
    <source>
        <dbReference type="ARBA" id="ARBA00022448"/>
    </source>
</evidence>
<reference evidence="7 9" key="2">
    <citation type="submission" date="2018-11" db="EMBL/GenBank/DDBJ databases">
        <authorList>
            <consortium name="Pathogen Informatics"/>
        </authorList>
    </citation>
    <scope>NUCLEOTIDE SEQUENCE [LARGE SCALE GENOMIC DNA]</scope>
</reference>
<proteinExistence type="predicted"/>
<evidence type="ECO:0000256" key="6">
    <source>
        <dbReference type="SAM" id="Phobius"/>
    </source>
</evidence>
<keyword evidence="9" id="KW-1185">Reference proteome</keyword>
<dbReference type="Gene3D" id="1.20.1250.20">
    <property type="entry name" value="MFS general substrate transporter like domains"/>
    <property type="match status" value="1"/>
</dbReference>
<keyword evidence="5 6" id="KW-0472">Membrane</keyword>
<dbReference type="Proteomes" id="UP000038040">
    <property type="component" value="Unplaced"/>
</dbReference>
<dbReference type="InterPro" id="IPR036259">
    <property type="entry name" value="MFS_trans_sf"/>
</dbReference>
<organism evidence="8 10">
    <name type="scientific">Dracunculus medinensis</name>
    <name type="common">Guinea worm</name>
    <dbReference type="NCBI Taxonomy" id="318479"/>
    <lineage>
        <taxon>Eukaryota</taxon>
        <taxon>Metazoa</taxon>
        <taxon>Ecdysozoa</taxon>
        <taxon>Nematoda</taxon>
        <taxon>Chromadorea</taxon>
        <taxon>Rhabditida</taxon>
        <taxon>Spirurina</taxon>
        <taxon>Dracunculoidea</taxon>
        <taxon>Dracunculidae</taxon>
        <taxon>Dracunculus</taxon>
    </lineage>
</organism>
<feature type="transmembrane region" description="Helical" evidence="6">
    <location>
        <begin position="293"/>
        <end position="317"/>
    </location>
</feature>